<name>A0A2G5I8Q4_CERBT</name>
<feature type="compositionally biased region" description="Polar residues" evidence="7">
    <location>
        <begin position="625"/>
        <end position="637"/>
    </location>
</feature>
<keyword evidence="3" id="KW-0805">Transcription regulation</keyword>
<dbReference type="SMART" id="SM00066">
    <property type="entry name" value="GAL4"/>
    <property type="match status" value="1"/>
</dbReference>
<evidence type="ECO:0000256" key="6">
    <source>
        <dbReference type="ARBA" id="ARBA00023242"/>
    </source>
</evidence>
<sequence>MASPTVFGDASPVQQHRSSEARDTKRQKVTRACDNCKSRKRRCTGELPCYTCHANGAQCTYRSRYTRGRLVAPQPANYRGSSSSNITLTPTHQQQGNADIAFGQTHSEPPGNFLGTPSSSHQASPEVTNTSVGHYAGTISPHVFLRRTLQRLQDDEAGVNSTPALDGSSTSMSIFAHGDRPAPAVDHSASTLPSYQSTSTLLQHYFDLSMPTIRFLHRGTVETWLDAYHDAESRGGSAGQRYPAREAVVLVVIATARLLNVDGGKEILDADETSWHEAEHLYQMAQRRLQSETGRCKLESVQARLASCLYLLQTSRPMRCKWYMLGTTVQLLFSLGLHRSDNSKSDAIIRECRKRAFWACSTLDTYLSVIMGVPALINLEEVDQVLPEAIDDGCLAATGVTFDQNRRDSIIQASISHAWIMRIVKRAAREQYLKERKRGAYDLETAARYNAEVDAWQSSLPAVLSGAIHPSSLVATFRRQLTVITLAHAHAQMLINRPSLLVDSSRSTLRDAQVQLSLQAAEKALDTVLTTSFTKHIFQAFWHTQFVSFNAISIIYVWFVQRKHGRLPPLSTPLKESQLFELAQSVQQHLAEATKSNAPSLRYNIVLEELQQEAQRPVAEHRQTPPASIPSQQNPALTSHFGGSMADPNSLADVDRVLQSVEATMPVASLDTYSSDFALDPNLWLTLDSFPFTSLELLD</sequence>
<dbReference type="GO" id="GO:0045944">
    <property type="term" value="P:positive regulation of transcription by RNA polymerase II"/>
    <property type="evidence" value="ECO:0007669"/>
    <property type="project" value="TreeGrafter"/>
</dbReference>
<dbReference type="GO" id="GO:0000981">
    <property type="term" value="F:DNA-binding transcription factor activity, RNA polymerase II-specific"/>
    <property type="evidence" value="ECO:0007669"/>
    <property type="project" value="InterPro"/>
</dbReference>
<gene>
    <name evidence="9" type="ORF">CB0940_01410</name>
    <name evidence="10" type="ORF">RHO25_001457</name>
</gene>
<evidence type="ECO:0000256" key="2">
    <source>
        <dbReference type="ARBA" id="ARBA00022723"/>
    </source>
</evidence>
<dbReference type="EMBL" id="LKMD01000100">
    <property type="protein sequence ID" value="PIB01168.1"/>
    <property type="molecule type" value="Genomic_DNA"/>
</dbReference>
<dbReference type="InterPro" id="IPR051711">
    <property type="entry name" value="Stress_Response_Reg"/>
</dbReference>
<dbReference type="InterPro" id="IPR007219">
    <property type="entry name" value="XnlR_reg_dom"/>
</dbReference>
<dbReference type="PANTHER" id="PTHR47540">
    <property type="entry name" value="THIAMINE REPRESSIBLE GENES REGULATORY PROTEIN THI5"/>
    <property type="match status" value="1"/>
</dbReference>
<feature type="compositionally biased region" description="Polar residues" evidence="7">
    <location>
        <begin position="115"/>
        <end position="132"/>
    </location>
</feature>
<evidence type="ECO:0000256" key="5">
    <source>
        <dbReference type="ARBA" id="ARBA00023163"/>
    </source>
</evidence>
<reference evidence="10 12" key="2">
    <citation type="submission" date="2023-09" db="EMBL/GenBank/DDBJ databases">
        <title>Complete-Gapless Cercospora beticola genome.</title>
        <authorList>
            <person name="Wyatt N.A."/>
            <person name="Spanner R.E."/>
            <person name="Bolton M.D."/>
        </authorList>
    </citation>
    <scope>NUCLEOTIDE SEQUENCE [LARGE SCALE GENOMIC DNA]</scope>
    <source>
        <strain evidence="10">Cb09-40</strain>
    </source>
</reference>
<evidence type="ECO:0000256" key="1">
    <source>
        <dbReference type="ARBA" id="ARBA00004123"/>
    </source>
</evidence>
<dbReference type="OrthoDB" id="3037908at2759"/>
<evidence type="ECO:0000256" key="3">
    <source>
        <dbReference type="ARBA" id="ARBA00023015"/>
    </source>
</evidence>
<dbReference type="Pfam" id="PF04082">
    <property type="entry name" value="Fungal_trans"/>
    <property type="match status" value="1"/>
</dbReference>
<evidence type="ECO:0000313" key="9">
    <source>
        <dbReference type="EMBL" id="PIB01168.1"/>
    </source>
</evidence>
<dbReference type="Gene3D" id="4.10.240.10">
    <property type="entry name" value="Zn(2)-C6 fungal-type DNA-binding domain"/>
    <property type="match status" value="1"/>
</dbReference>
<dbReference type="InterPro" id="IPR036864">
    <property type="entry name" value="Zn2-C6_fun-type_DNA-bd_sf"/>
</dbReference>
<feature type="compositionally biased region" description="Basic and acidic residues" evidence="7">
    <location>
        <begin position="17"/>
        <end position="26"/>
    </location>
</feature>
<accession>A0A2G5I8Q4</accession>
<dbReference type="PROSITE" id="PS50048">
    <property type="entry name" value="ZN2_CY6_FUNGAL_2"/>
    <property type="match status" value="1"/>
</dbReference>
<dbReference type="CDD" id="cd12148">
    <property type="entry name" value="fungal_TF_MHR"/>
    <property type="match status" value="1"/>
</dbReference>
<feature type="region of interest" description="Disordered" evidence="7">
    <location>
        <begin position="1"/>
        <end position="29"/>
    </location>
</feature>
<dbReference type="Proteomes" id="UP001302367">
    <property type="component" value="Chromosome 1"/>
</dbReference>
<evidence type="ECO:0000256" key="7">
    <source>
        <dbReference type="SAM" id="MobiDB-lite"/>
    </source>
</evidence>
<keyword evidence="4" id="KW-0238">DNA-binding</keyword>
<feature type="region of interest" description="Disordered" evidence="7">
    <location>
        <begin position="101"/>
        <end position="132"/>
    </location>
</feature>
<protein>
    <recommendedName>
        <fullName evidence="8">Zn(2)-C6 fungal-type domain-containing protein</fullName>
    </recommendedName>
</protein>
<dbReference type="SMART" id="SM00906">
    <property type="entry name" value="Fungal_trans"/>
    <property type="match status" value="1"/>
</dbReference>
<dbReference type="PANTHER" id="PTHR47540:SF3">
    <property type="entry name" value="ZN(II)2CYS6 TRANSCRIPTION FACTOR (EUROFUNG)"/>
    <property type="match status" value="1"/>
</dbReference>
<dbReference type="GO" id="GO:0006351">
    <property type="term" value="P:DNA-templated transcription"/>
    <property type="evidence" value="ECO:0007669"/>
    <property type="project" value="InterPro"/>
</dbReference>
<evidence type="ECO:0000259" key="8">
    <source>
        <dbReference type="PROSITE" id="PS50048"/>
    </source>
</evidence>
<keyword evidence="6" id="KW-0539">Nucleus</keyword>
<dbReference type="EMBL" id="CP134184">
    <property type="protein sequence ID" value="WPA96849.1"/>
    <property type="molecule type" value="Genomic_DNA"/>
</dbReference>
<dbReference type="InterPro" id="IPR001138">
    <property type="entry name" value="Zn2Cys6_DnaBD"/>
</dbReference>
<dbReference type="GO" id="GO:0008270">
    <property type="term" value="F:zinc ion binding"/>
    <property type="evidence" value="ECO:0007669"/>
    <property type="project" value="InterPro"/>
</dbReference>
<comment type="subcellular location">
    <subcellularLocation>
        <location evidence="1">Nucleus</location>
    </subcellularLocation>
</comment>
<dbReference type="CDD" id="cd00067">
    <property type="entry name" value="GAL4"/>
    <property type="match status" value="1"/>
</dbReference>
<keyword evidence="12" id="KW-1185">Reference proteome</keyword>
<evidence type="ECO:0000256" key="4">
    <source>
        <dbReference type="ARBA" id="ARBA00023125"/>
    </source>
</evidence>
<evidence type="ECO:0000313" key="10">
    <source>
        <dbReference type="EMBL" id="WPA96849.1"/>
    </source>
</evidence>
<dbReference type="GO" id="GO:0043565">
    <property type="term" value="F:sequence-specific DNA binding"/>
    <property type="evidence" value="ECO:0007669"/>
    <property type="project" value="TreeGrafter"/>
</dbReference>
<reference evidence="9 11" key="1">
    <citation type="submission" date="2015-10" db="EMBL/GenBank/DDBJ databases">
        <title>The cercosporin biosynthetic gene cluster was horizontally transferred to several fungal lineages and shown to be expanded in Cercospora beticola based on microsynteny with recipient genomes.</title>
        <authorList>
            <person name="De Jonge R."/>
            <person name="Ebert M.K."/>
            <person name="Suttle J.C."/>
            <person name="Jurick Ii W.M."/>
            <person name="Secor G.A."/>
            <person name="Thomma B.P."/>
            <person name="Van De Peer Y."/>
            <person name="Bolton M.D."/>
        </authorList>
    </citation>
    <scope>NUCLEOTIDE SEQUENCE [LARGE SCALE GENOMIC DNA]</scope>
    <source>
        <strain evidence="9 11">09-40</strain>
    </source>
</reference>
<dbReference type="PROSITE" id="PS00463">
    <property type="entry name" value="ZN2_CY6_FUNGAL_1"/>
    <property type="match status" value="1"/>
</dbReference>
<keyword evidence="2" id="KW-0479">Metal-binding</keyword>
<dbReference type="Proteomes" id="UP000230605">
    <property type="component" value="Chromosome 1"/>
</dbReference>
<feature type="domain" description="Zn(2)-C6 fungal-type" evidence="8">
    <location>
        <begin position="32"/>
        <end position="61"/>
    </location>
</feature>
<keyword evidence="5" id="KW-0804">Transcription</keyword>
<organism evidence="9 11">
    <name type="scientific">Cercospora beticola</name>
    <name type="common">Sugarbeet leaf spot fungus</name>
    <dbReference type="NCBI Taxonomy" id="122368"/>
    <lineage>
        <taxon>Eukaryota</taxon>
        <taxon>Fungi</taxon>
        <taxon>Dikarya</taxon>
        <taxon>Ascomycota</taxon>
        <taxon>Pezizomycotina</taxon>
        <taxon>Dothideomycetes</taxon>
        <taxon>Dothideomycetidae</taxon>
        <taxon>Mycosphaerellales</taxon>
        <taxon>Mycosphaerellaceae</taxon>
        <taxon>Cercospora</taxon>
    </lineage>
</organism>
<dbReference type="AlphaFoldDB" id="A0A2G5I8Q4"/>
<evidence type="ECO:0000313" key="11">
    <source>
        <dbReference type="Proteomes" id="UP000230605"/>
    </source>
</evidence>
<dbReference type="GO" id="GO:0005634">
    <property type="term" value="C:nucleus"/>
    <property type="evidence" value="ECO:0007669"/>
    <property type="project" value="UniProtKB-SubCell"/>
</dbReference>
<dbReference type="SUPFAM" id="SSF57701">
    <property type="entry name" value="Zn2/Cys6 DNA-binding domain"/>
    <property type="match status" value="1"/>
</dbReference>
<evidence type="ECO:0000313" key="12">
    <source>
        <dbReference type="Proteomes" id="UP001302367"/>
    </source>
</evidence>
<dbReference type="Pfam" id="PF00172">
    <property type="entry name" value="Zn_clus"/>
    <property type="match status" value="1"/>
</dbReference>
<feature type="region of interest" description="Disordered" evidence="7">
    <location>
        <begin position="618"/>
        <end position="644"/>
    </location>
</feature>
<proteinExistence type="predicted"/>